<dbReference type="InterPro" id="IPR053745">
    <property type="entry name" value="Viral_Tail_Comp_sf"/>
</dbReference>
<sequence>MNPEQELFDRLYYYSQNELNYDTYDQLPRSNAEYPFIEIAETQNNSIDTKNALSGEITQTINVWGNQDMRFLVAEMMDKFLLDRLESDHYIFDLMQSQKRILPDSSVPNTRLFHGVLTLEFNYMKGRN</sequence>
<dbReference type="OrthoDB" id="1701539at2"/>
<gene>
    <name evidence="1" type="ordered locus">LAC30SC_06515</name>
</gene>
<protein>
    <submittedName>
        <fullName evidence="1">Phage-related major structural protein</fullName>
    </submittedName>
</protein>
<organism evidence="1 2">
    <name type="scientific">Lactobacillus amylovorus</name>
    <dbReference type="NCBI Taxonomy" id="1604"/>
    <lineage>
        <taxon>Bacteria</taxon>
        <taxon>Bacillati</taxon>
        <taxon>Bacillota</taxon>
        <taxon>Bacilli</taxon>
        <taxon>Lactobacillales</taxon>
        <taxon>Lactobacillaceae</taxon>
        <taxon>Lactobacillus</taxon>
    </lineage>
</organism>
<evidence type="ECO:0000313" key="1">
    <source>
        <dbReference type="EMBL" id="ADZ07427.1"/>
    </source>
</evidence>
<dbReference type="EMBL" id="CP002559">
    <property type="protein sequence ID" value="ADZ07427.1"/>
    <property type="molecule type" value="Genomic_DNA"/>
</dbReference>
<reference key="2">
    <citation type="submission" date="2011-02" db="EMBL/GenBank/DDBJ databases">
        <authorList>
            <person name="Roh H."/>
            <person name="Ko H.-J."/>
            <person name="Kim S.-H."/>
            <person name="Choi I.-G."/>
            <person name="Oh S."/>
        </authorList>
    </citation>
    <scope>NUCLEOTIDE SEQUENCE</scope>
    <source>
        <strain>30SC</strain>
    </source>
</reference>
<proteinExistence type="predicted"/>
<dbReference type="Proteomes" id="UP000007491">
    <property type="component" value="Chromosome"/>
</dbReference>
<accession>F0TFD3</accession>
<dbReference type="STRING" id="1604.LAC30SC_06515"/>
<dbReference type="HOGENOM" id="CLU_154438_0_0_9"/>
<dbReference type="RefSeq" id="WP_013642051.1">
    <property type="nucleotide sequence ID" value="NC_015214.1"/>
</dbReference>
<dbReference type="Gene3D" id="3.30.2000.30">
    <property type="match status" value="1"/>
</dbReference>
<reference evidence="1 2" key="1">
    <citation type="journal article" date="2011" name="J. Bacteriol.">
        <title>Complete genome sequencing of Lactobacillus acidophilus 30SC, isolated from swine intestine.</title>
        <authorList>
            <person name="Oh S."/>
            <person name="Roh H."/>
            <person name="Ko H.J."/>
            <person name="Kim S."/>
            <person name="Kim K.H."/>
            <person name="Lee S.E."/>
            <person name="Chang I.S."/>
            <person name="Kim S."/>
            <person name="Choi I.G."/>
        </authorList>
    </citation>
    <scope>NUCLEOTIDE SEQUENCE [LARGE SCALE GENOMIC DNA]</scope>
    <source>
        <strain evidence="1 2">30SC</strain>
    </source>
</reference>
<name>F0TFD3_LACAM</name>
<dbReference type="AlphaFoldDB" id="F0TFD3"/>
<evidence type="ECO:0000313" key="2">
    <source>
        <dbReference type="Proteomes" id="UP000007491"/>
    </source>
</evidence>
<dbReference type="KEGG" id="lai:LAC30SC_06515"/>